<dbReference type="EMBL" id="RCZE01000008">
    <property type="protein sequence ID" value="TPG76320.1"/>
    <property type="molecule type" value="Genomic_DNA"/>
</dbReference>
<proteinExistence type="predicted"/>
<comment type="subcellular location">
    <subcellularLocation>
        <location evidence="1">Virion</location>
    </subcellularLocation>
</comment>
<feature type="compositionally biased region" description="Basic and acidic residues" evidence="2">
    <location>
        <begin position="35"/>
        <end position="45"/>
    </location>
</feature>
<organism evidence="4 5">
    <name type="scientific">Pseudomonas arsenicoxydans</name>
    <dbReference type="NCBI Taxonomy" id="702115"/>
    <lineage>
        <taxon>Bacteria</taxon>
        <taxon>Pseudomonadati</taxon>
        <taxon>Pseudomonadota</taxon>
        <taxon>Gammaproteobacteria</taxon>
        <taxon>Pseudomonadales</taxon>
        <taxon>Pseudomonadaceae</taxon>
        <taxon>Pseudomonas</taxon>
    </lineage>
</organism>
<dbReference type="InterPro" id="IPR024455">
    <property type="entry name" value="Phage_capsid"/>
</dbReference>
<dbReference type="SUPFAM" id="SSF56563">
    <property type="entry name" value="Major capsid protein gp5"/>
    <property type="match status" value="1"/>
</dbReference>
<reference evidence="4 5" key="1">
    <citation type="journal article" date="2019" name="Environ. Microbiol.">
        <title>Species interactions and distinct microbial communities in high Arctic permafrost affected cryosols are associated with the CH4 and CO2 gas fluxes.</title>
        <authorList>
            <person name="Altshuler I."/>
            <person name="Hamel J."/>
            <person name="Turney S."/>
            <person name="Magnuson E."/>
            <person name="Levesque R."/>
            <person name="Greer C."/>
            <person name="Whyte L.G."/>
        </authorList>
    </citation>
    <scope>NUCLEOTIDE SEQUENCE [LARGE SCALE GENOMIC DNA]</scope>
    <source>
        <strain evidence="4 5">E3</strain>
    </source>
</reference>
<feature type="region of interest" description="Disordered" evidence="2">
    <location>
        <begin position="164"/>
        <end position="185"/>
    </location>
</feature>
<evidence type="ECO:0000256" key="1">
    <source>
        <dbReference type="ARBA" id="ARBA00004328"/>
    </source>
</evidence>
<protein>
    <submittedName>
        <fullName evidence="4">Phage major capsid protein</fullName>
    </submittedName>
</protein>
<feature type="domain" description="Phage capsid-like C-terminal" evidence="3">
    <location>
        <begin position="121"/>
        <end position="393"/>
    </location>
</feature>
<evidence type="ECO:0000313" key="5">
    <source>
        <dbReference type="Proteomes" id="UP000317933"/>
    </source>
</evidence>
<dbReference type="Proteomes" id="UP000317933">
    <property type="component" value="Unassembled WGS sequence"/>
</dbReference>
<evidence type="ECO:0000259" key="3">
    <source>
        <dbReference type="Pfam" id="PF05065"/>
    </source>
</evidence>
<evidence type="ECO:0000256" key="2">
    <source>
        <dbReference type="SAM" id="MobiDB-lite"/>
    </source>
</evidence>
<dbReference type="NCBIfam" id="TIGR01554">
    <property type="entry name" value="major_cap_HK97"/>
    <property type="match status" value="1"/>
</dbReference>
<accession>A0A502HT88</accession>
<dbReference type="RefSeq" id="WP_140668759.1">
    <property type="nucleotide sequence ID" value="NZ_RCZE01000008.1"/>
</dbReference>
<dbReference type="Pfam" id="PF05065">
    <property type="entry name" value="Phage_capsid"/>
    <property type="match status" value="1"/>
</dbReference>
<dbReference type="InterPro" id="IPR054612">
    <property type="entry name" value="Phage_capsid-like_C"/>
</dbReference>
<dbReference type="Gene3D" id="3.30.2400.10">
    <property type="entry name" value="Major capsid protein gp5"/>
    <property type="match status" value="1"/>
</dbReference>
<dbReference type="Gene3D" id="3.30.2320.10">
    <property type="entry name" value="hypothetical protein PF0899 domain"/>
    <property type="match status" value="1"/>
</dbReference>
<gene>
    <name evidence="4" type="ORF">EAH78_18325</name>
</gene>
<sequence length="396" mass="43383">MSDNIEEVLNELRATTERLGAQHAETKTMAAKAEKLFSDQEEKSQRLTSDLEAAKKSSAEAAERLDALEMELSRKGGPGTGRDYKESPEYKAIAAYVSRGTDDMDTEQKSILMRSDSGPDGGYLTTPELDNVIIKGITEISPIRSVARVRTVSRKTLQAPVRTGIPKASYEGEAEDGDESQSKYGSASLTVHRLTTTIPMTTDLLLDTAFDFESEVMADVSEAFAFAEGRNFVLGDGVKKPMGYLSVAAGLQDDARISGASGKLDGDDIIRLTGDLKVGYNPVFALNRRTLAEIRLLKGTDGHYIFQPGLNGQIPNQIAGFNYILMEDMPDIAANAIPLSFQDFRRGYTIIDRTGTEVIRDNLTGKKAAIVELTFHRYNHGQVTLKEAFKLLKIKP</sequence>
<comment type="caution">
    <text evidence="4">The sequence shown here is derived from an EMBL/GenBank/DDBJ whole genome shotgun (WGS) entry which is preliminary data.</text>
</comment>
<dbReference type="AlphaFoldDB" id="A0A502HT88"/>
<name>A0A502HT88_9PSED</name>
<evidence type="ECO:0000313" key="4">
    <source>
        <dbReference type="EMBL" id="TPG76320.1"/>
    </source>
</evidence>
<feature type="region of interest" description="Disordered" evidence="2">
    <location>
        <begin position="35"/>
        <end position="60"/>
    </location>
</feature>